<protein>
    <submittedName>
        <fullName evidence="2">MPP6 domain-containing protein</fullName>
    </submittedName>
</protein>
<accession>A0A3S3NC38</accession>
<dbReference type="GO" id="GO:0000460">
    <property type="term" value="P:maturation of 5.8S rRNA"/>
    <property type="evidence" value="ECO:0007669"/>
    <property type="project" value="TreeGrafter"/>
</dbReference>
<evidence type="ECO:0000313" key="2">
    <source>
        <dbReference type="EMBL" id="RWR76718.1"/>
    </source>
</evidence>
<name>A0A3S3NC38_9MAGN</name>
<organism evidence="2 3">
    <name type="scientific">Cinnamomum micranthum f. kanehirae</name>
    <dbReference type="NCBI Taxonomy" id="337451"/>
    <lineage>
        <taxon>Eukaryota</taxon>
        <taxon>Viridiplantae</taxon>
        <taxon>Streptophyta</taxon>
        <taxon>Embryophyta</taxon>
        <taxon>Tracheophyta</taxon>
        <taxon>Spermatophyta</taxon>
        <taxon>Magnoliopsida</taxon>
        <taxon>Magnoliidae</taxon>
        <taxon>Laurales</taxon>
        <taxon>Lauraceae</taxon>
        <taxon>Cinnamomum</taxon>
    </lineage>
</organism>
<dbReference type="Proteomes" id="UP000283530">
    <property type="component" value="Unassembled WGS sequence"/>
</dbReference>
<dbReference type="PANTHER" id="PTHR13582">
    <property type="entry name" value="M-PHASE PHOSPHOPROTEIN 6"/>
    <property type="match status" value="1"/>
</dbReference>
<proteinExistence type="predicted"/>
<feature type="region of interest" description="Disordered" evidence="1">
    <location>
        <begin position="72"/>
        <end position="188"/>
    </location>
</feature>
<dbReference type="EMBL" id="QPKB01000002">
    <property type="protein sequence ID" value="RWR76718.1"/>
    <property type="molecule type" value="Genomic_DNA"/>
</dbReference>
<dbReference type="Pfam" id="PF10175">
    <property type="entry name" value="MPP6"/>
    <property type="match status" value="1"/>
</dbReference>
<keyword evidence="3" id="KW-1185">Reference proteome</keyword>
<comment type="caution">
    <text evidence="2">The sequence shown here is derived from an EMBL/GenBank/DDBJ whole genome shotgun (WGS) entry which is preliminary data.</text>
</comment>
<evidence type="ECO:0000256" key="1">
    <source>
        <dbReference type="SAM" id="MobiDB-lite"/>
    </source>
</evidence>
<gene>
    <name evidence="2" type="ORF">CKAN_00517300</name>
</gene>
<feature type="compositionally biased region" description="Basic and acidic residues" evidence="1">
    <location>
        <begin position="76"/>
        <end position="85"/>
    </location>
</feature>
<feature type="compositionally biased region" description="Basic and acidic residues" evidence="1">
    <location>
        <begin position="21"/>
        <end position="30"/>
    </location>
</feature>
<feature type="compositionally biased region" description="Basic and acidic residues" evidence="1">
    <location>
        <begin position="109"/>
        <end position="119"/>
    </location>
</feature>
<dbReference type="PANTHER" id="PTHR13582:SF0">
    <property type="entry name" value="M-PHASE PHOSPHOPROTEIN 6"/>
    <property type="match status" value="1"/>
</dbReference>
<sequence>MAKRELSSTLKNLKFMQRAVQKQEKTKSEEEVTPDNKFSSSTAIRKKCIVIMEGNPHPGALKGRMSFQSFNPSIDKLNEEAHHTSLAEGHASSSEQDKSVPDSPNGVLRKGEEDHDISRENSYSDDDHKRKQPETETEVHTPDKAQASASGEGDGRSLSKGKIGPFQRKREKLDWSVLRPPKPHTKRG</sequence>
<dbReference type="InterPro" id="IPR019324">
    <property type="entry name" value="MPP6"/>
</dbReference>
<feature type="region of interest" description="Disordered" evidence="1">
    <location>
        <begin position="18"/>
        <end position="40"/>
    </location>
</feature>
<feature type="compositionally biased region" description="Basic and acidic residues" evidence="1">
    <location>
        <begin position="125"/>
        <end position="143"/>
    </location>
</feature>
<dbReference type="AlphaFoldDB" id="A0A3S3NC38"/>
<reference evidence="2 3" key="1">
    <citation type="journal article" date="2019" name="Nat. Plants">
        <title>Stout camphor tree genome fills gaps in understanding of flowering plant genome evolution.</title>
        <authorList>
            <person name="Chaw S.M."/>
            <person name="Liu Y.C."/>
            <person name="Wu Y.W."/>
            <person name="Wang H.Y."/>
            <person name="Lin C.I."/>
            <person name="Wu C.S."/>
            <person name="Ke H.M."/>
            <person name="Chang L.Y."/>
            <person name="Hsu C.Y."/>
            <person name="Yang H.T."/>
            <person name="Sudianto E."/>
            <person name="Hsu M.H."/>
            <person name="Wu K.P."/>
            <person name="Wang L.N."/>
            <person name="Leebens-Mack J.H."/>
            <person name="Tsai I.J."/>
        </authorList>
    </citation>
    <scope>NUCLEOTIDE SEQUENCE [LARGE SCALE GENOMIC DNA]</scope>
    <source>
        <strain evidence="3">cv. Chaw 1501</strain>
        <tissue evidence="2">Young leaves</tissue>
    </source>
</reference>
<dbReference type="STRING" id="337451.A0A3S3NC38"/>
<evidence type="ECO:0000313" key="3">
    <source>
        <dbReference type="Proteomes" id="UP000283530"/>
    </source>
</evidence>
<dbReference type="OrthoDB" id="2019850at2759"/>